<accession>A0AAN4ZK65</accession>
<dbReference type="InterPro" id="IPR030616">
    <property type="entry name" value="Aur-like"/>
</dbReference>
<dbReference type="GO" id="GO:0004674">
    <property type="term" value="F:protein serine/threonine kinase activity"/>
    <property type="evidence" value="ECO:0007669"/>
    <property type="project" value="UniProtKB-KW"/>
</dbReference>
<sequence>IDDFNIGRPLGKGKFGNVFLVQEKANETLLALKILWKSQIAQYNVSHQLKREIEIQHHLSHPNILRCFCYFQDGTRVYILLECAERGELFKHLKTHVRLEEAETAKYIGQLSDALAYCHDKSVLHRDIKPENILLDGNGNVKLADFGWSVHNTARSNRHTICGTPDYLPPEMISSNTCSTTVDNWAVGVLMYECLMGKTPFAGGNESHMLDRIKRCRFNYPVPVSNEAKQLMSRLITLDYAKRANMAKVAVDPWIQRFAPDISPDFVRS</sequence>
<evidence type="ECO:0000256" key="3">
    <source>
        <dbReference type="ARBA" id="ARBA00022679"/>
    </source>
</evidence>
<dbReference type="Proteomes" id="UP001328107">
    <property type="component" value="Unassembled WGS sequence"/>
</dbReference>
<dbReference type="PROSITE" id="PS50011">
    <property type="entry name" value="PROTEIN_KINASE_DOM"/>
    <property type="match status" value="1"/>
</dbReference>
<dbReference type="InterPro" id="IPR008271">
    <property type="entry name" value="Ser/Thr_kinase_AS"/>
</dbReference>
<dbReference type="PROSITE" id="PS00107">
    <property type="entry name" value="PROTEIN_KINASE_ATP"/>
    <property type="match status" value="1"/>
</dbReference>
<dbReference type="FunFam" id="3.30.200.20:FF:000042">
    <property type="entry name" value="Aurora kinase A"/>
    <property type="match status" value="1"/>
</dbReference>
<name>A0AAN4ZK65_9BILA</name>
<keyword evidence="19" id="KW-1185">Reference proteome</keyword>
<dbReference type="GO" id="GO:0032506">
    <property type="term" value="P:cytokinetic process"/>
    <property type="evidence" value="ECO:0007669"/>
    <property type="project" value="UniProtKB-ARBA"/>
</dbReference>
<evidence type="ECO:0000256" key="12">
    <source>
        <dbReference type="PIRSR" id="PIRSR630616-2"/>
    </source>
</evidence>
<organism evidence="18 19">
    <name type="scientific">Pristionchus mayeri</name>
    <dbReference type="NCBI Taxonomy" id="1317129"/>
    <lineage>
        <taxon>Eukaryota</taxon>
        <taxon>Metazoa</taxon>
        <taxon>Ecdysozoa</taxon>
        <taxon>Nematoda</taxon>
        <taxon>Chromadorea</taxon>
        <taxon>Rhabditida</taxon>
        <taxon>Rhabditina</taxon>
        <taxon>Diplogasteromorpha</taxon>
        <taxon>Diplogasteroidea</taxon>
        <taxon>Neodiplogasteridae</taxon>
        <taxon>Pristionchus</taxon>
    </lineage>
</organism>
<dbReference type="AlphaFoldDB" id="A0AAN4ZK65"/>
<feature type="non-terminal residue" evidence="18">
    <location>
        <position position="269"/>
    </location>
</feature>
<dbReference type="CDD" id="cd14007">
    <property type="entry name" value="STKc_Aurora"/>
    <property type="match status" value="1"/>
</dbReference>
<dbReference type="Gene3D" id="1.10.510.10">
    <property type="entry name" value="Transferase(Phosphotransferase) domain 1"/>
    <property type="match status" value="1"/>
</dbReference>
<comment type="similarity">
    <text evidence="16">Belongs to the protein kinase superfamily. Ser/Thr protein kinase family. Aurora subfamily.</text>
</comment>
<feature type="binding site" evidence="12">
    <location>
        <begin position="82"/>
        <end position="84"/>
    </location>
    <ligand>
        <name>ATP</name>
        <dbReference type="ChEBI" id="CHEBI:30616"/>
    </ligand>
</feature>
<comment type="catalytic activity">
    <reaction evidence="9 16">
        <text>L-threonyl-[protein] + ATP = O-phospho-L-threonyl-[protein] + ADP + H(+)</text>
        <dbReference type="Rhea" id="RHEA:46608"/>
        <dbReference type="Rhea" id="RHEA-COMP:11060"/>
        <dbReference type="Rhea" id="RHEA-COMP:11605"/>
        <dbReference type="ChEBI" id="CHEBI:15378"/>
        <dbReference type="ChEBI" id="CHEBI:30013"/>
        <dbReference type="ChEBI" id="CHEBI:30616"/>
        <dbReference type="ChEBI" id="CHEBI:61977"/>
        <dbReference type="ChEBI" id="CHEBI:456216"/>
        <dbReference type="EC" id="2.7.11.1"/>
    </reaction>
</comment>
<dbReference type="GO" id="GO:0006325">
    <property type="term" value="P:chromatin organization"/>
    <property type="evidence" value="ECO:0007669"/>
    <property type="project" value="UniProtKB-KW"/>
</dbReference>
<evidence type="ECO:0000256" key="1">
    <source>
        <dbReference type="ARBA" id="ARBA00004214"/>
    </source>
</evidence>
<dbReference type="EC" id="2.7.11.1" evidence="16"/>
<reference evidence="19" key="1">
    <citation type="submission" date="2022-10" db="EMBL/GenBank/DDBJ databases">
        <title>Genome assembly of Pristionchus species.</title>
        <authorList>
            <person name="Yoshida K."/>
            <person name="Sommer R.J."/>
        </authorList>
    </citation>
    <scope>NUCLEOTIDE SEQUENCE [LARGE SCALE GENOMIC DNA]</scope>
    <source>
        <strain evidence="19">RS5460</strain>
    </source>
</reference>
<feature type="binding site" evidence="12">
    <location>
        <position position="14"/>
    </location>
    <ligand>
        <name>ATP</name>
        <dbReference type="ChEBI" id="CHEBI:30616"/>
    </ligand>
</feature>
<evidence type="ECO:0000256" key="4">
    <source>
        <dbReference type="ARBA" id="ARBA00022741"/>
    </source>
</evidence>
<dbReference type="PROSITE" id="PS00108">
    <property type="entry name" value="PROTEIN_KINASE_ST"/>
    <property type="match status" value="1"/>
</dbReference>
<dbReference type="FunFam" id="1.10.510.10:FF:000235">
    <property type="entry name" value="Serine/threonine-protein kinase ark1"/>
    <property type="match status" value="1"/>
</dbReference>
<keyword evidence="6 12" id="KW-0067">ATP-binding</keyword>
<gene>
    <name evidence="18" type="ORF">PMAYCL1PPCAC_10108</name>
</gene>
<evidence type="ECO:0000256" key="7">
    <source>
        <dbReference type="ARBA" id="ARBA00022853"/>
    </source>
</evidence>
<evidence type="ECO:0000256" key="9">
    <source>
        <dbReference type="ARBA" id="ARBA00047899"/>
    </source>
</evidence>
<dbReference type="SMART" id="SM00220">
    <property type="entry name" value="S_TKc"/>
    <property type="match status" value="1"/>
</dbReference>
<keyword evidence="5 16" id="KW-0418">Kinase</keyword>
<dbReference type="GO" id="GO:0000070">
    <property type="term" value="P:mitotic sister chromatid segregation"/>
    <property type="evidence" value="ECO:0007669"/>
    <property type="project" value="UniProtKB-ARBA"/>
</dbReference>
<keyword evidence="3 16" id="KW-0808">Transferase</keyword>
<evidence type="ECO:0000256" key="11">
    <source>
        <dbReference type="PIRSR" id="PIRSR630616-1"/>
    </source>
</evidence>
<evidence type="ECO:0000256" key="5">
    <source>
        <dbReference type="ARBA" id="ARBA00022777"/>
    </source>
</evidence>
<feature type="domain" description="Protein kinase" evidence="17">
    <location>
        <begin position="4"/>
        <end position="255"/>
    </location>
</feature>
<evidence type="ECO:0000256" key="16">
    <source>
        <dbReference type="RuleBase" id="RU367134"/>
    </source>
</evidence>
<evidence type="ECO:0000256" key="15">
    <source>
        <dbReference type="RuleBase" id="RU000304"/>
    </source>
</evidence>
<proteinExistence type="inferred from homology"/>
<evidence type="ECO:0000256" key="6">
    <source>
        <dbReference type="ARBA" id="ARBA00022840"/>
    </source>
</evidence>
<dbReference type="Pfam" id="PF00069">
    <property type="entry name" value="Pkinase"/>
    <property type="match status" value="1"/>
</dbReference>
<feature type="binding site" evidence="12">
    <location>
        <position position="145"/>
    </location>
    <ligand>
        <name>ATP</name>
        <dbReference type="ChEBI" id="CHEBI:30616"/>
    </ligand>
</feature>
<dbReference type="PIRSF" id="PIRSF000654">
    <property type="entry name" value="Integrin-linked_kinase"/>
    <property type="match status" value="1"/>
</dbReference>
<evidence type="ECO:0000256" key="10">
    <source>
        <dbReference type="ARBA" id="ARBA00048679"/>
    </source>
</evidence>
<dbReference type="GO" id="GO:0051321">
    <property type="term" value="P:meiotic cell cycle"/>
    <property type="evidence" value="ECO:0007669"/>
    <property type="project" value="UniProtKB-KW"/>
</dbReference>
<dbReference type="InterPro" id="IPR011009">
    <property type="entry name" value="Kinase-like_dom_sf"/>
</dbReference>
<keyword evidence="4 12" id="KW-0547">Nucleotide-binding</keyword>
<feature type="active site" description="Proton acceptor" evidence="11">
    <location>
        <position position="127"/>
    </location>
</feature>
<dbReference type="GO" id="GO:0030496">
    <property type="term" value="C:midbody"/>
    <property type="evidence" value="ECO:0007669"/>
    <property type="project" value="UniProtKB-SubCell"/>
</dbReference>
<comment type="caution">
    <text evidence="18">The sequence shown here is derived from an EMBL/GenBank/DDBJ whole genome shotgun (WGS) entry which is preliminary data.</text>
</comment>
<dbReference type="PANTHER" id="PTHR24350">
    <property type="entry name" value="SERINE/THREONINE-PROTEIN KINASE IAL-RELATED"/>
    <property type="match status" value="1"/>
</dbReference>
<keyword evidence="7" id="KW-0156">Chromatin regulator</keyword>
<feature type="non-terminal residue" evidence="18">
    <location>
        <position position="1"/>
    </location>
</feature>
<protein>
    <recommendedName>
        <fullName evidence="16">Aurora kinase</fullName>
        <ecNumber evidence="16">2.7.11.1</ecNumber>
    </recommendedName>
</protein>
<comment type="catalytic activity">
    <reaction evidence="10 16">
        <text>L-seryl-[protein] + ATP = O-phospho-L-seryl-[protein] + ADP + H(+)</text>
        <dbReference type="Rhea" id="RHEA:17989"/>
        <dbReference type="Rhea" id="RHEA-COMP:9863"/>
        <dbReference type="Rhea" id="RHEA-COMP:11604"/>
        <dbReference type="ChEBI" id="CHEBI:15378"/>
        <dbReference type="ChEBI" id="CHEBI:29999"/>
        <dbReference type="ChEBI" id="CHEBI:30616"/>
        <dbReference type="ChEBI" id="CHEBI:83421"/>
        <dbReference type="ChEBI" id="CHEBI:456216"/>
        <dbReference type="EC" id="2.7.11.1"/>
    </reaction>
</comment>
<dbReference type="InterPro" id="IPR000719">
    <property type="entry name" value="Prot_kinase_dom"/>
</dbReference>
<evidence type="ECO:0000313" key="19">
    <source>
        <dbReference type="Proteomes" id="UP001328107"/>
    </source>
</evidence>
<dbReference type="SUPFAM" id="SSF56112">
    <property type="entry name" value="Protein kinase-like (PK-like)"/>
    <property type="match status" value="1"/>
</dbReference>
<comment type="subcellular location">
    <subcellularLocation>
        <location evidence="1">Midbody</location>
    </subcellularLocation>
</comment>
<dbReference type="GO" id="GO:0005524">
    <property type="term" value="F:ATP binding"/>
    <property type="evidence" value="ECO:0007669"/>
    <property type="project" value="UniProtKB-UniRule"/>
</dbReference>
<dbReference type="EMBL" id="BTRK01000003">
    <property type="protein sequence ID" value="GMR39913.1"/>
    <property type="molecule type" value="Genomic_DNA"/>
</dbReference>
<keyword evidence="2 15" id="KW-0723">Serine/threonine-protein kinase</keyword>
<evidence type="ECO:0000256" key="2">
    <source>
        <dbReference type="ARBA" id="ARBA00022527"/>
    </source>
</evidence>
<evidence type="ECO:0000256" key="13">
    <source>
        <dbReference type="PIRSR" id="PIRSR630616-3"/>
    </source>
</evidence>
<evidence type="ECO:0000256" key="14">
    <source>
        <dbReference type="PROSITE-ProRule" id="PRU10141"/>
    </source>
</evidence>
<dbReference type="InterPro" id="IPR017441">
    <property type="entry name" value="Protein_kinase_ATP_BS"/>
</dbReference>
<keyword evidence="8" id="KW-0469">Meiosis</keyword>
<evidence type="ECO:0000256" key="8">
    <source>
        <dbReference type="ARBA" id="ARBA00023254"/>
    </source>
</evidence>
<feature type="cross-link" description="Glycyl lysine isopeptide (Lys-Gly) (interchain with G-Cter in SUMO2)" evidence="13">
    <location>
        <position position="129"/>
    </location>
</feature>
<dbReference type="GO" id="GO:0030261">
    <property type="term" value="P:chromosome condensation"/>
    <property type="evidence" value="ECO:0007669"/>
    <property type="project" value="UniProtKB-ARBA"/>
</dbReference>
<evidence type="ECO:0000259" key="17">
    <source>
        <dbReference type="PROSITE" id="PS50011"/>
    </source>
</evidence>
<feature type="binding site" evidence="12 14">
    <location>
        <position position="33"/>
    </location>
    <ligand>
        <name>ATP</name>
        <dbReference type="ChEBI" id="CHEBI:30616"/>
    </ligand>
</feature>
<evidence type="ECO:0000313" key="18">
    <source>
        <dbReference type="EMBL" id="GMR39913.1"/>
    </source>
</evidence>
<feature type="binding site" evidence="12">
    <location>
        <begin position="131"/>
        <end position="132"/>
    </location>
    <ligand>
        <name>ATP</name>
        <dbReference type="ChEBI" id="CHEBI:30616"/>
    </ligand>
</feature>